<feature type="compositionally biased region" description="Polar residues" evidence="2">
    <location>
        <begin position="69"/>
        <end position="81"/>
    </location>
</feature>
<dbReference type="Proteomes" id="UP001163046">
    <property type="component" value="Unassembled WGS sequence"/>
</dbReference>
<dbReference type="GO" id="GO:0005615">
    <property type="term" value="C:extracellular space"/>
    <property type="evidence" value="ECO:0007669"/>
    <property type="project" value="TreeGrafter"/>
</dbReference>
<dbReference type="Pfam" id="PF02995">
    <property type="entry name" value="DUF229"/>
    <property type="match status" value="1"/>
</dbReference>
<feature type="compositionally biased region" description="Basic and acidic residues" evidence="2">
    <location>
        <begin position="82"/>
        <end position="94"/>
    </location>
</feature>
<protein>
    <submittedName>
        <fullName evidence="3">Uncharacterized protein</fullName>
    </submittedName>
</protein>
<sequence length="273" mass="30935">MYFRISARRCIKRIFAIICIFAAATLIEYIHLSRSKKHTSVYREVKVEQNIPHVHPTTSSTSFPHTGNEAVTSLQQPTTSQQREKPTTSRKSIDKGACAIVTNSPDMADKKECKLPNLDPFNPYVVRSIKPVTSLNCSGRLFTEYENNVFRLLDDVNEAEHQIEEVVAEPIYRDTDSDVKLGEKKILNLTNRVARINGADFLKVTVRFKNGKEQTDIHASISEIPDVAQRQKTHSSPLNIMILAFDGTSAAHFQRMLPKNVCLLKGRTRFNHI</sequence>
<dbReference type="PANTHER" id="PTHR10974">
    <property type="entry name" value="FI08016P-RELATED"/>
    <property type="match status" value="1"/>
</dbReference>
<accession>A0A9W9ZZP3</accession>
<evidence type="ECO:0000313" key="3">
    <source>
        <dbReference type="EMBL" id="KAJ7390455.1"/>
    </source>
</evidence>
<dbReference type="EMBL" id="MU825416">
    <property type="protein sequence ID" value="KAJ7390455.1"/>
    <property type="molecule type" value="Genomic_DNA"/>
</dbReference>
<dbReference type="AlphaFoldDB" id="A0A9W9ZZP3"/>
<organism evidence="3 4">
    <name type="scientific">Desmophyllum pertusum</name>
    <dbReference type="NCBI Taxonomy" id="174260"/>
    <lineage>
        <taxon>Eukaryota</taxon>
        <taxon>Metazoa</taxon>
        <taxon>Cnidaria</taxon>
        <taxon>Anthozoa</taxon>
        <taxon>Hexacorallia</taxon>
        <taxon>Scleractinia</taxon>
        <taxon>Caryophylliina</taxon>
        <taxon>Caryophylliidae</taxon>
        <taxon>Desmophyllum</taxon>
    </lineage>
</organism>
<proteinExistence type="predicted"/>
<dbReference type="InterPro" id="IPR004245">
    <property type="entry name" value="DUF229"/>
</dbReference>
<dbReference type="PANTHER" id="PTHR10974:SF1">
    <property type="entry name" value="FI08016P-RELATED"/>
    <property type="match status" value="1"/>
</dbReference>
<comment type="caution">
    <text evidence="3">The sequence shown here is derived from an EMBL/GenBank/DDBJ whole genome shotgun (WGS) entry which is preliminary data.</text>
</comment>
<evidence type="ECO:0000313" key="4">
    <source>
        <dbReference type="Proteomes" id="UP001163046"/>
    </source>
</evidence>
<keyword evidence="1" id="KW-0175">Coiled coil</keyword>
<evidence type="ECO:0000256" key="1">
    <source>
        <dbReference type="SAM" id="Coils"/>
    </source>
</evidence>
<feature type="compositionally biased region" description="Low complexity" evidence="2">
    <location>
        <begin position="53"/>
        <end position="66"/>
    </location>
</feature>
<keyword evidence="4" id="KW-1185">Reference proteome</keyword>
<gene>
    <name evidence="3" type="ORF">OS493_025156</name>
</gene>
<reference evidence="3" key="1">
    <citation type="submission" date="2023-01" db="EMBL/GenBank/DDBJ databases">
        <title>Genome assembly of the deep-sea coral Lophelia pertusa.</title>
        <authorList>
            <person name="Herrera S."/>
            <person name="Cordes E."/>
        </authorList>
    </citation>
    <scope>NUCLEOTIDE SEQUENCE</scope>
    <source>
        <strain evidence="3">USNM1676648</strain>
        <tissue evidence="3">Polyp</tissue>
    </source>
</reference>
<name>A0A9W9ZZP3_9CNID</name>
<evidence type="ECO:0000256" key="2">
    <source>
        <dbReference type="SAM" id="MobiDB-lite"/>
    </source>
</evidence>
<feature type="region of interest" description="Disordered" evidence="2">
    <location>
        <begin position="53"/>
        <end position="95"/>
    </location>
</feature>
<feature type="coiled-coil region" evidence="1">
    <location>
        <begin position="142"/>
        <end position="169"/>
    </location>
</feature>